<comment type="caution">
    <text evidence="3">The sequence shown here is derived from an EMBL/GenBank/DDBJ whole genome shotgun (WGS) entry which is preliminary data.</text>
</comment>
<keyword evidence="1" id="KW-0812">Transmembrane</keyword>
<evidence type="ECO:0000313" key="4">
    <source>
        <dbReference type="Proteomes" id="UP000251002"/>
    </source>
</evidence>
<feature type="transmembrane region" description="Helical" evidence="1">
    <location>
        <begin position="96"/>
        <end position="126"/>
    </location>
</feature>
<protein>
    <recommendedName>
        <fullName evidence="2">DUF4064 domain-containing protein</fullName>
    </recommendedName>
</protein>
<feature type="transmembrane region" description="Helical" evidence="1">
    <location>
        <begin position="66"/>
        <end position="89"/>
    </location>
</feature>
<dbReference type="AlphaFoldDB" id="A0A365L7Q8"/>
<gene>
    <name evidence="3" type="ORF">DP120_03955</name>
</gene>
<proteinExistence type="predicted"/>
<dbReference type="Proteomes" id="UP000251002">
    <property type="component" value="Unassembled WGS sequence"/>
</dbReference>
<organism evidence="3 4">
    <name type="scientific">Planococcus halotolerans</name>
    <dbReference type="NCBI Taxonomy" id="2233542"/>
    <lineage>
        <taxon>Bacteria</taxon>
        <taxon>Bacillati</taxon>
        <taxon>Bacillota</taxon>
        <taxon>Bacilli</taxon>
        <taxon>Bacillales</taxon>
        <taxon>Caryophanaceae</taxon>
        <taxon>Planococcus</taxon>
    </lineage>
</organism>
<dbReference type="RefSeq" id="WP_112222003.1">
    <property type="nucleotide sequence ID" value="NZ_CP196859.1"/>
</dbReference>
<keyword evidence="1" id="KW-0472">Membrane</keyword>
<dbReference type="Pfam" id="PF13273">
    <property type="entry name" value="DUF4064"/>
    <property type="match status" value="1"/>
</dbReference>
<feature type="transmembrane region" description="Helical" evidence="1">
    <location>
        <begin position="7"/>
        <end position="30"/>
    </location>
</feature>
<keyword evidence="1" id="KW-1133">Transmembrane helix</keyword>
<keyword evidence="4" id="KW-1185">Reference proteome</keyword>
<dbReference type="InterPro" id="IPR025273">
    <property type="entry name" value="DUF4064"/>
</dbReference>
<evidence type="ECO:0000256" key="1">
    <source>
        <dbReference type="SAM" id="Phobius"/>
    </source>
</evidence>
<sequence length="142" mass="14971">MKRTAEIVLGIIGALGYAFMAAIGGFMLWMQNNRDLIETELTTGTGDPTTDFSMEEFEAAMDMLGAGGWIVLISAIAAIVLGIVAMVLLKGNKKPVVAGIIFIATAVIISITTTGLGVIAGIFYLIAGIMCLVRKPQTTLEM</sequence>
<evidence type="ECO:0000313" key="3">
    <source>
        <dbReference type="EMBL" id="RAZ81438.1"/>
    </source>
</evidence>
<accession>A0A365L7Q8</accession>
<dbReference type="EMBL" id="QLZR01000001">
    <property type="protein sequence ID" value="RAZ81438.1"/>
    <property type="molecule type" value="Genomic_DNA"/>
</dbReference>
<evidence type="ECO:0000259" key="2">
    <source>
        <dbReference type="Pfam" id="PF13273"/>
    </source>
</evidence>
<feature type="domain" description="DUF4064" evidence="2">
    <location>
        <begin position="2"/>
        <end position="111"/>
    </location>
</feature>
<reference evidence="3 4" key="1">
    <citation type="submission" date="2018-06" db="EMBL/GenBank/DDBJ databases">
        <title>The draft genome sequences of strains SCU63 and S1.</title>
        <authorList>
            <person name="Gan L."/>
        </authorList>
    </citation>
    <scope>NUCLEOTIDE SEQUENCE [LARGE SCALE GENOMIC DNA]</scope>
    <source>
        <strain evidence="3 4">SCU63</strain>
    </source>
</reference>
<name>A0A365L7Q8_9BACL</name>